<dbReference type="PANTHER" id="PTHR43155">
    <property type="entry name" value="CYCLIC DI-GMP PHOSPHODIESTERASE PA4108-RELATED"/>
    <property type="match status" value="1"/>
</dbReference>
<sequence length="356" mass="40377">MKVSISQLQEGCVSSGDVRSVTPHLLVKNGTVLTSRDIEMLEVFLIQEIDVSQYKEDGTVFTPMEQKKKKSRVKQTLFEKLYYDSVRKFQQLFYGFQNGKTLNIQSVRPWLTKCLNEGVRQPKELLFSSRFLDKPTLYLPNHAVSVAMLSAYLAFKMGYKKQDYEDIGMAGLLADIGMAKMPPSLLEKTSGLLAQERDAIHNHPIISYHLLRQDESMNEGIRLGAFQHHERIDGSGYPLQLETTQLHPYGKIVAVADVYHALTCDRSYRKGLTPFHVIKGMMDQTYGALDPQPVRLLLQLLMDFSIGTKVHLSNGAVAEIIYVDEHTLLTPLVRMVETDEIIPLQQKENLSIQSLC</sequence>
<dbReference type="InterPro" id="IPR003607">
    <property type="entry name" value="HD/PDEase_dom"/>
</dbReference>
<dbReference type="Gene3D" id="1.10.3210.10">
    <property type="entry name" value="Hypothetical protein af1432"/>
    <property type="match status" value="1"/>
</dbReference>
<dbReference type="SUPFAM" id="SSF109604">
    <property type="entry name" value="HD-domain/PDEase-like"/>
    <property type="match status" value="1"/>
</dbReference>
<dbReference type="SMART" id="SM00471">
    <property type="entry name" value="HDc"/>
    <property type="match status" value="1"/>
</dbReference>
<accession>A0A4R6U128</accession>
<comment type="caution">
    <text evidence="2">The sequence shown here is derived from an EMBL/GenBank/DDBJ whole genome shotgun (WGS) entry which is preliminary data.</text>
</comment>
<dbReference type="AlphaFoldDB" id="A0A4R6U128"/>
<proteinExistence type="predicted"/>
<dbReference type="EMBL" id="SNYJ01000010">
    <property type="protein sequence ID" value="TDQ38333.1"/>
    <property type="molecule type" value="Genomic_DNA"/>
</dbReference>
<protein>
    <submittedName>
        <fullName evidence="2">HD-GYP domain-containing protein (C-di-GMP phosphodiesterase class II)</fullName>
    </submittedName>
</protein>
<dbReference type="InterPro" id="IPR037522">
    <property type="entry name" value="HD_GYP_dom"/>
</dbReference>
<dbReference type="PROSITE" id="PS51832">
    <property type="entry name" value="HD_GYP"/>
    <property type="match status" value="1"/>
</dbReference>
<reference evidence="2 3" key="1">
    <citation type="submission" date="2019-03" db="EMBL/GenBank/DDBJ databases">
        <title>Genomic Encyclopedia of Type Strains, Phase IV (KMG-IV): sequencing the most valuable type-strain genomes for metagenomic binning, comparative biology and taxonomic classification.</title>
        <authorList>
            <person name="Goeker M."/>
        </authorList>
    </citation>
    <scope>NUCLEOTIDE SEQUENCE [LARGE SCALE GENOMIC DNA]</scope>
    <source>
        <strain evidence="2 3">DSM 28697</strain>
    </source>
</reference>
<dbReference type="OrthoDB" id="9759601at2"/>
<name>A0A4R6U128_9BACI</name>
<evidence type="ECO:0000313" key="2">
    <source>
        <dbReference type="EMBL" id="TDQ38333.1"/>
    </source>
</evidence>
<keyword evidence="3" id="KW-1185">Reference proteome</keyword>
<dbReference type="Proteomes" id="UP000295632">
    <property type="component" value="Unassembled WGS sequence"/>
</dbReference>
<feature type="domain" description="HD-GYP" evidence="1">
    <location>
        <begin position="117"/>
        <end position="313"/>
    </location>
</feature>
<dbReference type="Pfam" id="PF13487">
    <property type="entry name" value="HD_5"/>
    <property type="match status" value="1"/>
</dbReference>
<evidence type="ECO:0000259" key="1">
    <source>
        <dbReference type="PROSITE" id="PS51832"/>
    </source>
</evidence>
<evidence type="ECO:0000313" key="3">
    <source>
        <dbReference type="Proteomes" id="UP000295632"/>
    </source>
</evidence>
<organism evidence="2 3">
    <name type="scientific">Aureibacillus halotolerans</name>
    <dbReference type="NCBI Taxonomy" id="1508390"/>
    <lineage>
        <taxon>Bacteria</taxon>
        <taxon>Bacillati</taxon>
        <taxon>Bacillota</taxon>
        <taxon>Bacilli</taxon>
        <taxon>Bacillales</taxon>
        <taxon>Bacillaceae</taxon>
        <taxon>Aureibacillus</taxon>
    </lineage>
</organism>
<dbReference type="RefSeq" id="WP_133580908.1">
    <property type="nucleotide sequence ID" value="NZ_SNYJ01000010.1"/>
</dbReference>
<gene>
    <name evidence="2" type="ORF">EV213_11076</name>
</gene>
<dbReference type="CDD" id="cd00077">
    <property type="entry name" value="HDc"/>
    <property type="match status" value="1"/>
</dbReference>
<dbReference type="PANTHER" id="PTHR43155:SF2">
    <property type="entry name" value="CYCLIC DI-GMP PHOSPHODIESTERASE PA4108"/>
    <property type="match status" value="1"/>
</dbReference>